<dbReference type="AlphaFoldDB" id="A0A0D1A9F6"/>
<evidence type="ECO:0000256" key="2">
    <source>
        <dbReference type="ARBA" id="ARBA00001947"/>
    </source>
</evidence>
<dbReference type="Pfam" id="PF01546">
    <property type="entry name" value="Peptidase_M20"/>
    <property type="match status" value="1"/>
</dbReference>
<comment type="pathway">
    <text evidence="3">Amino-acid biosynthesis; L-lysine biosynthesis via DAP pathway; LL-2,6-diaminopimelate from (S)-tetrahydrodipicolinate (succinylase route): step 3/3.</text>
</comment>
<evidence type="ECO:0000256" key="11">
    <source>
        <dbReference type="ARBA" id="ARBA00022915"/>
    </source>
</evidence>
<dbReference type="InterPro" id="IPR002933">
    <property type="entry name" value="Peptidase_M20"/>
</dbReference>
<sequence>MEKEAKIKLLQSLIQTNSANGNEQQVAELIAATFANYGIHSTLIPYDEKRTNIIAEIGPKDSDYVLALAGHLDTVAIGNIDNWQHDPFSGEIIGDSIYGRGSADMKSGLAAMVIAMIELQEAQIPLTGRVRFIGTVGEELGAMGSRDLTKHGYVHDVSAMIIGEPTTGDIIYAHSGSIDYTVNSYGKGAHSSMPERGNNAISNLVDFINAEKNAFDDVPTSPVLGPLVHSVTVINGGHQVNSIPEFASLEGNIRPVPEFNASQSAQRLQTVIDQLNQKPQNNLELKIDFSFEPVVNDPDGEFVSIIKQAHQVAFGTAPKLDIIHGATDASEYIKDEHDFPMIVLGAGNWGDAHSVDETVKIDNFLKVSETYRQVALTTCAKK</sequence>
<dbReference type="STRING" id="1335616.WDC_1010"/>
<organism evidence="16 17">
    <name type="scientific">Paucilactobacillus wasatchensis</name>
    <dbReference type="NCBI Taxonomy" id="1335616"/>
    <lineage>
        <taxon>Bacteria</taxon>
        <taxon>Bacillati</taxon>
        <taxon>Bacillota</taxon>
        <taxon>Bacilli</taxon>
        <taxon>Lactobacillales</taxon>
        <taxon>Lactobacillaceae</taxon>
        <taxon>Paucilactobacillus</taxon>
    </lineage>
</organism>
<dbReference type="PROSITE" id="PS00758">
    <property type="entry name" value="ARGE_DAPE_CPG2_1"/>
    <property type="match status" value="1"/>
</dbReference>
<protein>
    <recommendedName>
        <fullName evidence="6">Probable succinyl-diaminopimelate desuccinylase</fullName>
        <ecNumber evidence="5">3.5.1.18</ecNumber>
    </recommendedName>
</protein>
<dbReference type="RefSeq" id="WP_044010759.1">
    <property type="nucleotide sequence ID" value="NZ_AWTT01000021.1"/>
</dbReference>
<keyword evidence="9 16" id="KW-0378">Hydrolase</keyword>
<dbReference type="GO" id="GO:0009014">
    <property type="term" value="F:succinyl-diaminopimelate desuccinylase activity"/>
    <property type="evidence" value="ECO:0007669"/>
    <property type="project" value="UniProtKB-EC"/>
</dbReference>
<dbReference type="Gene3D" id="3.40.630.10">
    <property type="entry name" value="Zn peptidases"/>
    <property type="match status" value="1"/>
</dbReference>
<evidence type="ECO:0000256" key="7">
    <source>
        <dbReference type="ARBA" id="ARBA00022605"/>
    </source>
</evidence>
<dbReference type="PANTHER" id="PTHR43808">
    <property type="entry name" value="ACETYLORNITHINE DEACETYLASE"/>
    <property type="match status" value="1"/>
</dbReference>
<evidence type="ECO:0000256" key="4">
    <source>
        <dbReference type="ARBA" id="ARBA00006247"/>
    </source>
</evidence>
<dbReference type="SUPFAM" id="SSF55031">
    <property type="entry name" value="Bacterial exopeptidase dimerisation domain"/>
    <property type="match status" value="1"/>
</dbReference>
<dbReference type="SUPFAM" id="SSF53187">
    <property type="entry name" value="Zn-dependent exopeptidases"/>
    <property type="match status" value="1"/>
</dbReference>
<evidence type="ECO:0000313" key="16">
    <source>
        <dbReference type="EMBL" id="KIS03376.1"/>
    </source>
</evidence>
<evidence type="ECO:0000313" key="17">
    <source>
        <dbReference type="Proteomes" id="UP000032279"/>
    </source>
</evidence>
<evidence type="ECO:0000256" key="12">
    <source>
        <dbReference type="ARBA" id="ARBA00023154"/>
    </source>
</evidence>
<dbReference type="GO" id="GO:0046872">
    <property type="term" value="F:metal ion binding"/>
    <property type="evidence" value="ECO:0007669"/>
    <property type="project" value="UniProtKB-KW"/>
</dbReference>
<evidence type="ECO:0000259" key="15">
    <source>
        <dbReference type="Pfam" id="PF07687"/>
    </source>
</evidence>
<reference evidence="16 17" key="1">
    <citation type="submission" date="2013-08" db="EMBL/GenBank/DDBJ databases">
        <title>Lactobacillus wasatchii sp. WDC04, a late gas producing bacteria isolated from aged chedder cheese.</title>
        <authorList>
            <person name="Oberg C.J."/>
            <person name="Culumber M."/>
            <person name="McMahon D.J."/>
            <person name="Broadbent J.R."/>
            <person name="Oberg T.S."/>
            <person name="Ortaki F."/>
        </authorList>
    </citation>
    <scope>NUCLEOTIDE SEQUENCE [LARGE SCALE GENOMIC DNA]</scope>
    <source>
        <strain evidence="16 17">WDC04</strain>
    </source>
</reference>
<keyword evidence="7" id="KW-0028">Amino-acid biosynthesis</keyword>
<evidence type="ECO:0000256" key="3">
    <source>
        <dbReference type="ARBA" id="ARBA00005130"/>
    </source>
</evidence>
<dbReference type="PANTHER" id="PTHR43808:SF8">
    <property type="entry name" value="PEPTIDASE M20 DIMERISATION DOMAIN-CONTAINING PROTEIN"/>
    <property type="match status" value="1"/>
</dbReference>
<gene>
    <name evidence="16" type="primary">argE</name>
    <name evidence="16" type="ORF">WDC_1010</name>
</gene>
<dbReference type="EMBL" id="AWTT01000021">
    <property type="protein sequence ID" value="KIS03376.1"/>
    <property type="molecule type" value="Genomic_DNA"/>
</dbReference>
<comment type="catalytic activity">
    <reaction evidence="14">
        <text>N-succinyl-(2S,6S)-2,6-diaminopimelate + H2O = (2S,6S)-2,6-diaminopimelate + succinate</text>
        <dbReference type="Rhea" id="RHEA:22608"/>
        <dbReference type="ChEBI" id="CHEBI:15377"/>
        <dbReference type="ChEBI" id="CHEBI:30031"/>
        <dbReference type="ChEBI" id="CHEBI:57609"/>
        <dbReference type="ChEBI" id="CHEBI:58087"/>
        <dbReference type="EC" id="3.5.1.18"/>
    </reaction>
</comment>
<evidence type="ECO:0000256" key="9">
    <source>
        <dbReference type="ARBA" id="ARBA00022801"/>
    </source>
</evidence>
<dbReference type="GO" id="GO:0019877">
    <property type="term" value="P:diaminopimelate biosynthetic process"/>
    <property type="evidence" value="ECO:0007669"/>
    <property type="project" value="UniProtKB-KW"/>
</dbReference>
<evidence type="ECO:0000256" key="6">
    <source>
        <dbReference type="ARBA" id="ARBA00016853"/>
    </source>
</evidence>
<evidence type="ECO:0000256" key="13">
    <source>
        <dbReference type="ARBA" id="ARBA00023285"/>
    </source>
</evidence>
<feature type="domain" description="Peptidase M20 dimerisation" evidence="15">
    <location>
        <begin position="172"/>
        <end position="276"/>
    </location>
</feature>
<dbReference type="InterPro" id="IPR011650">
    <property type="entry name" value="Peptidase_M20_dimer"/>
</dbReference>
<keyword evidence="8" id="KW-0479">Metal-binding</keyword>
<dbReference type="EC" id="3.5.1.18" evidence="5"/>
<dbReference type="InterPro" id="IPR001261">
    <property type="entry name" value="ArgE/DapE_CS"/>
</dbReference>
<dbReference type="GO" id="GO:0009089">
    <property type="term" value="P:lysine biosynthetic process via diaminopimelate"/>
    <property type="evidence" value="ECO:0007669"/>
    <property type="project" value="UniProtKB-UniPathway"/>
</dbReference>
<evidence type="ECO:0000256" key="1">
    <source>
        <dbReference type="ARBA" id="ARBA00001941"/>
    </source>
</evidence>
<dbReference type="CDD" id="cd08659">
    <property type="entry name" value="M20_ArgE_DapE-like"/>
    <property type="match status" value="1"/>
</dbReference>
<name>A0A0D1A9F6_9LACO</name>
<dbReference type="Pfam" id="PF07687">
    <property type="entry name" value="M20_dimer"/>
    <property type="match status" value="1"/>
</dbReference>
<dbReference type="PATRIC" id="fig|1335616.4.peg.1015"/>
<keyword evidence="10" id="KW-0862">Zinc</keyword>
<accession>A0A0D1A9F6</accession>
<comment type="cofactor">
    <cofactor evidence="1">
        <name>Co(2+)</name>
        <dbReference type="ChEBI" id="CHEBI:48828"/>
    </cofactor>
</comment>
<evidence type="ECO:0000256" key="8">
    <source>
        <dbReference type="ARBA" id="ARBA00022723"/>
    </source>
</evidence>
<keyword evidence="17" id="KW-1185">Reference proteome</keyword>
<dbReference type="NCBIfam" id="TIGR01910">
    <property type="entry name" value="DapE-ArgE"/>
    <property type="match status" value="1"/>
</dbReference>
<comment type="similarity">
    <text evidence="4">Belongs to the peptidase M20A family.</text>
</comment>
<keyword evidence="11" id="KW-0220">Diaminopimelate biosynthesis</keyword>
<comment type="caution">
    <text evidence="16">The sequence shown here is derived from an EMBL/GenBank/DDBJ whole genome shotgun (WGS) entry which is preliminary data.</text>
</comment>
<dbReference type="UniPathway" id="UPA00034">
    <property type="reaction ID" value="UER00021"/>
</dbReference>
<proteinExistence type="inferred from homology"/>
<dbReference type="OrthoDB" id="9792335at2"/>
<dbReference type="NCBIfam" id="NF006365">
    <property type="entry name" value="PRK08588.1"/>
    <property type="match status" value="1"/>
</dbReference>
<keyword evidence="13" id="KW-0170">Cobalt</keyword>
<dbReference type="Gene3D" id="3.30.70.360">
    <property type="match status" value="1"/>
</dbReference>
<keyword evidence="12" id="KW-0457">Lysine biosynthesis</keyword>
<dbReference type="InterPro" id="IPR036264">
    <property type="entry name" value="Bact_exopeptidase_dim_dom"/>
</dbReference>
<evidence type="ECO:0000256" key="14">
    <source>
        <dbReference type="ARBA" id="ARBA00051301"/>
    </source>
</evidence>
<evidence type="ECO:0000256" key="10">
    <source>
        <dbReference type="ARBA" id="ARBA00022833"/>
    </source>
</evidence>
<dbReference type="InterPro" id="IPR050072">
    <property type="entry name" value="Peptidase_M20A"/>
</dbReference>
<dbReference type="InterPro" id="IPR010182">
    <property type="entry name" value="ArgE/DapE"/>
</dbReference>
<comment type="cofactor">
    <cofactor evidence="2">
        <name>Zn(2+)</name>
        <dbReference type="ChEBI" id="CHEBI:29105"/>
    </cofactor>
</comment>
<evidence type="ECO:0000256" key="5">
    <source>
        <dbReference type="ARBA" id="ARBA00011921"/>
    </source>
</evidence>
<dbReference type="Proteomes" id="UP000032279">
    <property type="component" value="Unassembled WGS sequence"/>
</dbReference>